<accession>H0R557</accession>
<name>H0R557_9ACTN</name>
<dbReference type="eggNOG" id="COG1388">
    <property type="taxonomic scope" value="Bacteria"/>
</dbReference>
<dbReference type="CDD" id="cd00118">
    <property type="entry name" value="LysM"/>
    <property type="match status" value="2"/>
</dbReference>
<protein>
    <submittedName>
        <fullName evidence="2">Putative mannose-binding protein</fullName>
    </submittedName>
</protein>
<gene>
    <name evidence="2" type="ORF">GOEFS_106_01060</name>
</gene>
<sequence length="215" mass="23809">MNVKYTVQPGDTLWKIAGMHYGDARRYRAISAANKIADPDVIAAGQVLEIPDVTYRYQVKPGDAKAELAQRFYNDPTMSLVFEIPNGAAQRDLRPGEWLLIPDLKNPGHHTIVDGELLSVLAERWYGEASLWPIIARANHTGDVDPEPGTVIIAPGLNRRHRVLSGDTLWALVEHNYGAYGDSRTQQLVQIVAGANLIDDPDIINVGQLIYFPAF</sequence>
<evidence type="ECO:0000259" key="1">
    <source>
        <dbReference type="PROSITE" id="PS51782"/>
    </source>
</evidence>
<feature type="domain" description="LysM" evidence="1">
    <location>
        <begin position="159"/>
        <end position="212"/>
    </location>
</feature>
<dbReference type="SUPFAM" id="SSF54106">
    <property type="entry name" value="LysM domain"/>
    <property type="match status" value="1"/>
</dbReference>
<dbReference type="SMART" id="SM00257">
    <property type="entry name" value="LysM"/>
    <property type="match status" value="2"/>
</dbReference>
<keyword evidence="3" id="KW-1185">Reference proteome</keyword>
<dbReference type="InterPro" id="IPR052196">
    <property type="entry name" value="Bact_Kbp"/>
</dbReference>
<evidence type="ECO:0000313" key="3">
    <source>
        <dbReference type="Proteomes" id="UP000035034"/>
    </source>
</evidence>
<feature type="domain" description="LysM" evidence="1">
    <location>
        <begin position="3"/>
        <end position="50"/>
    </location>
</feature>
<dbReference type="PANTHER" id="PTHR34700">
    <property type="entry name" value="POTASSIUM BINDING PROTEIN KBP"/>
    <property type="match status" value="1"/>
</dbReference>
<dbReference type="Proteomes" id="UP000035034">
    <property type="component" value="Unassembled WGS sequence"/>
</dbReference>
<dbReference type="STRING" id="1077974.GOEFS_106_01060"/>
<organism evidence="2 3">
    <name type="scientific">Gordonia effusa NBRC 100432</name>
    <dbReference type="NCBI Taxonomy" id="1077974"/>
    <lineage>
        <taxon>Bacteria</taxon>
        <taxon>Bacillati</taxon>
        <taxon>Actinomycetota</taxon>
        <taxon>Actinomycetes</taxon>
        <taxon>Mycobacteriales</taxon>
        <taxon>Gordoniaceae</taxon>
        <taxon>Gordonia</taxon>
    </lineage>
</organism>
<dbReference type="PANTHER" id="PTHR34700:SF4">
    <property type="entry name" value="PHAGE-LIKE ELEMENT PBSX PROTEIN XKDP"/>
    <property type="match status" value="1"/>
</dbReference>
<proteinExistence type="predicted"/>
<dbReference type="PROSITE" id="PS51782">
    <property type="entry name" value="LYSM"/>
    <property type="match status" value="2"/>
</dbReference>
<dbReference type="AlphaFoldDB" id="H0R557"/>
<dbReference type="Gene3D" id="3.10.350.10">
    <property type="entry name" value="LysM domain"/>
    <property type="match status" value="2"/>
</dbReference>
<evidence type="ECO:0000313" key="2">
    <source>
        <dbReference type="EMBL" id="GAB20208.1"/>
    </source>
</evidence>
<dbReference type="InterPro" id="IPR036779">
    <property type="entry name" value="LysM_dom_sf"/>
</dbReference>
<comment type="caution">
    <text evidence="2">The sequence shown here is derived from an EMBL/GenBank/DDBJ whole genome shotgun (WGS) entry which is preliminary data.</text>
</comment>
<dbReference type="InterPro" id="IPR018392">
    <property type="entry name" value="LysM"/>
</dbReference>
<dbReference type="Pfam" id="PF01476">
    <property type="entry name" value="LysM"/>
    <property type="match status" value="2"/>
</dbReference>
<dbReference type="EMBL" id="BAEH01000106">
    <property type="protein sequence ID" value="GAB20208.1"/>
    <property type="molecule type" value="Genomic_DNA"/>
</dbReference>
<reference evidence="2 3" key="1">
    <citation type="submission" date="2011-12" db="EMBL/GenBank/DDBJ databases">
        <title>Whole genome shotgun sequence of Gordonia effusa NBRC 100432.</title>
        <authorList>
            <person name="Yoshida I."/>
            <person name="Takarada H."/>
            <person name="Hosoyama A."/>
            <person name="Tsuchikane K."/>
            <person name="Katsumata H."/>
            <person name="Yamazaki S."/>
            <person name="Fujita N."/>
        </authorList>
    </citation>
    <scope>NUCLEOTIDE SEQUENCE [LARGE SCALE GENOMIC DNA]</scope>
    <source>
        <strain evidence="2 3">NBRC 100432</strain>
    </source>
</reference>